<protein>
    <submittedName>
        <fullName evidence="2">Methyltransferase domain-containing protein</fullName>
    </submittedName>
</protein>
<dbReference type="InterPro" id="IPR025714">
    <property type="entry name" value="Methyltranfer_dom"/>
</dbReference>
<dbReference type="GO" id="GO:0008168">
    <property type="term" value="F:methyltransferase activity"/>
    <property type="evidence" value="ECO:0007669"/>
    <property type="project" value="UniProtKB-KW"/>
</dbReference>
<dbReference type="CDD" id="cd02440">
    <property type="entry name" value="AdoMet_MTases"/>
    <property type="match status" value="1"/>
</dbReference>
<dbReference type="AlphaFoldDB" id="A0A7V6DPU2"/>
<organism evidence="2">
    <name type="scientific">Desulfobacca acetoxidans</name>
    <dbReference type="NCBI Taxonomy" id="60893"/>
    <lineage>
        <taxon>Bacteria</taxon>
        <taxon>Pseudomonadati</taxon>
        <taxon>Thermodesulfobacteriota</taxon>
        <taxon>Desulfobaccia</taxon>
        <taxon>Desulfobaccales</taxon>
        <taxon>Desulfobaccaceae</taxon>
        <taxon>Desulfobacca</taxon>
    </lineage>
</organism>
<comment type="caution">
    <text evidence="2">The sequence shown here is derived from an EMBL/GenBank/DDBJ whole genome shotgun (WGS) entry which is preliminary data.</text>
</comment>
<dbReference type="Pfam" id="PF13847">
    <property type="entry name" value="Methyltransf_31"/>
    <property type="match status" value="1"/>
</dbReference>
<dbReference type="PANTHER" id="PTHR42912:SF80">
    <property type="entry name" value="METHYLTRANSFERASE DOMAIN-CONTAINING PROTEIN"/>
    <property type="match status" value="1"/>
</dbReference>
<keyword evidence="2" id="KW-0808">Transferase</keyword>
<dbReference type="InterPro" id="IPR050508">
    <property type="entry name" value="Methyltransf_Superfamily"/>
</dbReference>
<sequence>MSNHAQPPHGAGKSSFDLIDPEKLFPTLHLKPGEVVLDLGCGQGRYTLPLASLVGPQGMVYGADLWEEGLSMLTQKAQEQGLTNIHTLLADASQPLPLPDGSVDLLFLATVLHDLAEAGQAQAALAEMARLVKPGGRLAVLEFKKIEGPPGPPLSIRLSPEDVVALLSPHGFTFGQITDLSPHIYLMMFRKQP</sequence>
<proteinExistence type="predicted"/>
<accession>A0A7V6DPU2</accession>
<dbReference type="InterPro" id="IPR029063">
    <property type="entry name" value="SAM-dependent_MTases_sf"/>
</dbReference>
<dbReference type="Gene3D" id="3.40.50.150">
    <property type="entry name" value="Vaccinia Virus protein VP39"/>
    <property type="match status" value="1"/>
</dbReference>
<gene>
    <name evidence="2" type="ORF">ENV52_07880</name>
</gene>
<dbReference type="SUPFAM" id="SSF53335">
    <property type="entry name" value="S-adenosyl-L-methionine-dependent methyltransferases"/>
    <property type="match status" value="1"/>
</dbReference>
<evidence type="ECO:0000259" key="1">
    <source>
        <dbReference type="Pfam" id="PF13847"/>
    </source>
</evidence>
<feature type="domain" description="Methyltransferase" evidence="1">
    <location>
        <begin position="31"/>
        <end position="144"/>
    </location>
</feature>
<dbReference type="EMBL" id="DTGR01000132">
    <property type="protein sequence ID" value="HHS29603.1"/>
    <property type="molecule type" value="Genomic_DNA"/>
</dbReference>
<keyword evidence="2" id="KW-0489">Methyltransferase</keyword>
<name>A0A7V6DPU2_9BACT</name>
<reference evidence="2" key="1">
    <citation type="journal article" date="2020" name="mSystems">
        <title>Genome- and Community-Level Interaction Insights into Carbon Utilization and Element Cycling Functions of Hydrothermarchaeota in Hydrothermal Sediment.</title>
        <authorList>
            <person name="Zhou Z."/>
            <person name="Liu Y."/>
            <person name="Xu W."/>
            <person name="Pan J."/>
            <person name="Luo Z.H."/>
            <person name="Li M."/>
        </authorList>
    </citation>
    <scope>NUCLEOTIDE SEQUENCE [LARGE SCALE GENOMIC DNA]</scope>
    <source>
        <strain evidence="2">SpSt-767</strain>
    </source>
</reference>
<evidence type="ECO:0000313" key="2">
    <source>
        <dbReference type="EMBL" id="HHS29603.1"/>
    </source>
</evidence>
<dbReference type="PANTHER" id="PTHR42912">
    <property type="entry name" value="METHYLTRANSFERASE"/>
    <property type="match status" value="1"/>
</dbReference>
<dbReference type="GO" id="GO:0032259">
    <property type="term" value="P:methylation"/>
    <property type="evidence" value="ECO:0007669"/>
    <property type="project" value="UniProtKB-KW"/>
</dbReference>